<dbReference type="PANTHER" id="PTHR46796:SF14">
    <property type="entry name" value="TRANSCRIPTIONAL REGULATORY PROTEIN"/>
    <property type="match status" value="1"/>
</dbReference>
<dbReference type="PROSITE" id="PS01124">
    <property type="entry name" value="HTH_ARAC_FAMILY_2"/>
    <property type="match status" value="1"/>
</dbReference>
<evidence type="ECO:0000256" key="4">
    <source>
        <dbReference type="SAM" id="Coils"/>
    </source>
</evidence>
<dbReference type="SUPFAM" id="SSF46689">
    <property type="entry name" value="Homeodomain-like"/>
    <property type="match status" value="2"/>
</dbReference>
<dbReference type="EMBL" id="PJRS01000001">
    <property type="protein sequence ID" value="PLR28912.1"/>
    <property type="molecule type" value="Genomic_DNA"/>
</dbReference>
<evidence type="ECO:0000256" key="5">
    <source>
        <dbReference type="SAM" id="MobiDB-lite"/>
    </source>
</evidence>
<feature type="domain" description="HTH araC/xylS-type" evidence="6">
    <location>
        <begin position="94"/>
        <end position="192"/>
    </location>
</feature>
<dbReference type="GO" id="GO:0003700">
    <property type="term" value="F:DNA-binding transcription factor activity"/>
    <property type="evidence" value="ECO:0007669"/>
    <property type="project" value="InterPro"/>
</dbReference>
<organism evidence="7 8">
    <name type="scientific">Caulobacter zeae</name>
    <dbReference type="NCBI Taxonomy" id="2055137"/>
    <lineage>
        <taxon>Bacteria</taxon>
        <taxon>Pseudomonadati</taxon>
        <taxon>Pseudomonadota</taxon>
        <taxon>Alphaproteobacteria</taxon>
        <taxon>Caulobacterales</taxon>
        <taxon>Caulobacteraceae</taxon>
        <taxon>Caulobacter</taxon>
    </lineage>
</organism>
<evidence type="ECO:0000313" key="8">
    <source>
        <dbReference type="Proteomes" id="UP000234479"/>
    </source>
</evidence>
<accession>A0A2N5DS85</accession>
<keyword evidence="2" id="KW-0238">DNA-binding</keyword>
<name>A0A2N5DS85_9CAUL</name>
<dbReference type="PANTHER" id="PTHR46796">
    <property type="entry name" value="HTH-TYPE TRANSCRIPTIONAL ACTIVATOR RHAS-RELATED"/>
    <property type="match status" value="1"/>
</dbReference>
<gene>
    <name evidence="7" type="ORF">SGCZBJ_00270</name>
</gene>
<dbReference type="AlphaFoldDB" id="A0A2N5DS85"/>
<evidence type="ECO:0000313" key="7">
    <source>
        <dbReference type="EMBL" id="PLR28912.1"/>
    </source>
</evidence>
<dbReference type="InterPro" id="IPR018060">
    <property type="entry name" value="HTH_AraC"/>
</dbReference>
<protein>
    <recommendedName>
        <fullName evidence="6">HTH araC/xylS-type domain-containing protein</fullName>
    </recommendedName>
</protein>
<dbReference type="GO" id="GO:0043565">
    <property type="term" value="F:sequence-specific DNA binding"/>
    <property type="evidence" value="ECO:0007669"/>
    <property type="project" value="InterPro"/>
</dbReference>
<dbReference type="SMART" id="SM00342">
    <property type="entry name" value="HTH_ARAC"/>
    <property type="match status" value="1"/>
</dbReference>
<reference evidence="7 8" key="1">
    <citation type="submission" date="2017-12" db="EMBL/GenBank/DDBJ databases">
        <title>The genome sequence of Caulobacter sp. 410.</title>
        <authorList>
            <person name="Gao J."/>
            <person name="Mao X."/>
            <person name="Sun J."/>
        </authorList>
    </citation>
    <scope>NUCLEOTIDE SEQUENCE [LARGE SCALE GENOMIC DNA]</scope>
    <source>
        <strain evidence="7 8">410</strain>
    </source>
</reference>
<comment type="caution">
    <text evidence="7">The sequence shown here is derived from an EMBL/GenBank/DDBJ whole genome shotgun (WGS) entry which is preliminary data.</text>
</comment>
<keyword evidence="1" id="KW-0805">Transcription regulation</keyword>
<proteinExistence type="predicted"/>
<feature type="region of interest" description="Disordered" evidence="5">
    <location>
        <begin position="1"/>
        <end position="29"/>
    </location>
</feature>
<dbReference type="RefSeq" id="WP_101716038.1">
    <property type="nucleotide sequence ID" value="NZ_PJRS01000001.1"/>
</dbReference>
<dbReference type="PROSITE" id="PS00041">
    <property type="entry name" value="HTH_ARAC_FAMILY_1"/>
    <property type="match status" value="1"/>
</dbReference>
<keyword evidence="3" id="KW-0804">Transcription</keyword>
<sequence>MFATQTMTARAAQIGEASRSFAPREHEDIQASALPKRIADLLRDAQRTAREDRSEAERRIQEAMALVQREGLRLLEAAAPGELDRGGLAPWQMRRIDAHLAANLDGSVRVTDLAAIAKLSVSHFSRAFAASYGMAPRDHILNLRLEQARAMMLDSAEPLGRIAIACGFSDQAHLSNRFRRAFDISPNAWRRQNLRGAAPADINAADPAYA</sequence>
<dbReference type="Gene3D" id="1.10.10.60">
    <property type="entry name" value="Homeodomain-like"/>
    <property type="match status" value="2"/>
</dbReference>
<feature type="coiled-coil region" evidence="4">
    <location>
        <begin position="39"/>
        <end position="66"/>
    </location>
</feature>
<evidence type="ECO:0000259" key="6">
    <source>
        <dbReference type="PROSITE" id="PS01124"/>
    </source>
</evidence>
<evidence type="ECO:0000256" key="1">
    <source>
        <dbReference type="ARBA" id="ARBA00023015"/>
    </source>
</evidence>
<evidence type="ECO:0000256" key="2">
    <source>
        <dbReference type="ARBA" id="ARBA00023125"/>
    </source>
</evidence>
<dbReference type="Pfam" id="PF12833">
    <property type="entry name" value="HTH_18"/>
    <property type="match status" value="1"/>
</dbReference>
<dbReference type="InterPro" id="IPR050204">
    <property type="entry name" value="AraC_XylS_family_regulators"/>
</dbReference>
<dbReference type="InterPro" id="IPR018062">
    <property type="entry name" value="HTH_AraC-typ_CS"/>
</dbReference>
<keyword evidence="8" id="KW-1185">Reference proteome</keyword>
<keyword evidence="4" id="KW-0175">Coiled coil</keyword>
<dbReference type="InterPro" id="IPR009057">
    <property type="entry name" value="Homeodomain-like_sf"/>
</dbReference>
<dbReference type="OrthoDB" id="9806208at2"/>
<evidence type="ECO:0000256" key="3">
    <source>
        <dbReference type="ARBA" id="ARBA00023163"/>
    </source>
</evidence>
<dbReference type="Proteomes" id="UP000234479">
    <property type="component" value="Unassembled WGS sequence"/>
</dbReference>